<keyword evidence="5" id="KW-1185">Reference proteome</keyword>
<dbReference type="InterPro" id="IPR011006">
    <property type="entry name" value="CheY-like_superfamily"/>
</dbReference>
<gene>
    <name evidence="4" type="ORF">P5G61_13125</name>
</gene>
<reference evidence="4" key="1">
    <citation type="submission" date="2023-03" db="EMBL/GenBank/DDBJ databases">
        <title>MT1 and MT2 Draft Genomes of Novel Species.</title>
        <authorList>
            <person name="Venkateswaran K."/>
        </authorList>
    </citation>
    <scope>NUCLEOTIDE SEQUENCE</scope>
    <source>
        <strain evidence="4">F6_3S_P_1C</strain>
    </source>
</reference>
<protein>
    <submittedName>
        <fullName evidence="4">Response regulator</fullName>
    </submittedName>
</protein>
<dbReference type="Proteomes" id="UP001174205">
    <property type="component" value="Unassembled WGS sequence"/>
</dbReference>
<evidence type="ECO:0000256" key="1">
    <source>
        <dbReference type="ARBA" id="ARBA00022553"/>
    </source>
</evidence>
<dbReference type="PANTHER" id="PTHR44591:SF3">
    <property type="entry name" value="RESPONSE REGULATORY DOMAIN-CONTAINING PROTEIN"/>
    <property type="match status" value="1"/>
</dbReference>
<dbReference type="SUPFAM" id="SSF52172">
    <property type="entry name" value="CheY-like"/>
    <property type="match status" value="1"/>
</dbReference>
<proteinExistence type="predicted"/>
<comment type="caution">
    <text evidence="4">The sequence shown here is derived from an EMBL/GenBank/DDBJ whole genome shotgun (WGS) entry which is preliminary data.</text>
</comment>
<evidence type="ECO:0000256" key="2">
    <source>
        <dbReference type="PROSITE-ProRule" id="PRU00169"/>
    </source>
</evidence>
<feature type="modified residue" description="4-aspartylphosphate" evidence="2">
    <location>
        <position position="55"/>
    </location>
</feature>
<dbReference type="EMBL" id="JAROCD010000006">
    <property type="protein sequence ID" value="MDN4602171.1"/>
    <property type="molecule type" value="Genomic_DNA"/>
</dbReference>
<dbReference type="Gene3D" id="3.40.50.2300">
    <property type="match status" value="1"/>
</dbReference>
<name>A0ABT8JAP7_9BACL</name>
<sequence length="89" mass="10396">MYRMLIVDDEQLLLNGLYELFLEAEGHRLELYKASTALEALRVMSEKRIDILLSDIKMPKMSGLELGDQVKQQWPECKLIFLTGFDQFD</sequence>
<dbReference type="InterPro" id="IPR001789">
    <property type="entry name" value="Sig_transdc_resp-reg_receiver"/>
</dbReference>
<dbReference type="RefSeq" id="WP_301246915.1">
    <property type="nucleotide sequence ID" value="NZ_JAROCD010000006.1"/>
</dbReference>
<dbReference type="InterPro" id="IPR050595">
    <property type="entry name" value="Bact_response_regulator"/>
</dbReference>
<keyword evidence="1 2" id="KW-0597">Phosphoprotein</keyword>
<dbReference type="PROSITE" id="PS50110">
    <property type="entry name" value="RESPONSE_REGULATORY"/>
    <property type="match status" value="1"/>
</dbReference>
<feature type="domain" description="Response regulatory" evidence="3">
    <location>
        <begin position="3"/>
        <end position="89"/>
    </location>
</feature>
<dbReference type="PANTHER" id="PTHR44591">
    <property type="entry name" value="STRESS RESPONSE REGULATOR PROTEIN 1"/>
    <property type="match status" value="1"/>
</dbReference>
<evidence type="ECO:0000313" key="5">
    <source>
        <dbReference type="Proteomes" id="UP001174205"/>
    </source>
</evidence>
<organism evidence="4 5">
    <name type="scientific">Paenibacillus vandeheii</name>
    <dbReference type="NCBI Taxonomy" id="3035917"/>
    <lineage>
        <taxon>Bacteria</taxon>
        <taxon>Bacillati</taxon>
        <taxon>Bacillota</taxon>
        <taxon>Bacilli</taxon>
        <taxon>Bacillales</taxon>
        <taxon>Paenibacillaceae</taxon>
        <taxon>Paenibacillus</taxon>
    </lineage>
</organism>
<evidence type="ECO:0000259" key="3">
    <source>
        <dbReference type="PROSITE" id="PS50110"/>
    </source>
</evidence>
<dbReference type="SMART" id="SM00448">
    <property type="entry name" value="REC"/>
    <property type="match status" value="1"/>
</dbReference>
<accession>A0ABT8JAP7</accession>
<dbReference type="Pfam" id="PF00072">
    <property type="entry name" value="Response_reg"/>
    <property type="match status" value="1"/>
</dbReference>
<evidence type="ECO:0000313" key="4">
    <source>
        <dbReference type="EMBL" id="MDN4602171.1"/>
    </source>
</evidence>